<reference evidence="2" key="1">
    <citation type="submission" date="2020-11" db="EMBL/GenBank/DDBJ databases">
        <authorList>
            <person name="Tran Van P."/>
        </authorList>
    </citation>
    <scope>NUCLEOTIDE SEQUENCE</scope>
</reference>
<feature type="compositionally biased region" description="Low complexity" evidence="1">
    <location>
        <begin position="131"/>
        <end position="141"/>
    </location>
</feature>
<feature type="compositionally biased region" description="Low complexity" evidence="1">
    <location>
        <begin position="32"/>
        <end position="41"/>
    </location>
</feature>
<evidence type="ECO:0000256" key="1">
    <source>
        <dbReference type="SAM" id="MobiDB-lite"/>
    </source>
</evidence>
<accession>A0A7R9E548</accession>
<feature type="compositionally biased region" description="Low complexity" evidence="1">
    <location>
        <begin position="9"/>
        <end position="24"/>
    </location>
</feature>
<dbReference type="EMBL" id="OB793490">
    <property type="protein sequence ID" value="CAD7427576.1"/>
    <property type="molecule type" value="Genomic_DNA"/>
</dbReference>
<sequence length="155" mass="16065">MSPAGEWEAQQGKKAAARGQPGQGHHSPNNDSSSCCSSTTTGARDVEIDVVGDDSFSADDSSRRSSDVGPISFVTTAVTSSSRDDDEFGSPRSPINFSFSGYRGPPPTDLSGAGRGGDSEKPRRLNPFSIESLLSRSESSRTATVLPLGGGSPNL</sequence>
<gene>
    <name evidence="2" type="ORF">TMSB3V08_LOCUS4412</name>
</gene>
<protein>
    <submittedName>
        <fullName evidence="2">Uncharacterized protein</fullName>
    </submittedName>
</protein>
<feature type="region of interest" description="Disordered" evidence="1">
    <location>
        <begin position="1"/>
        <end position="155"/>
    </location>
</feature>
<name>A0A7R9E548_9NEOP</name>
<dbReference type="AlphaFoldDB" id="A0A7R9E548"/>
<proteinExistence type="predicted"/>
<organism evidence="2">
    <name type="scientific">Timema monikensis</name>
    <dbReference type="NCBI Taxonomy" id="170555"/>
    <lineage>
        <taxon>Eukaryota</taxon>
        <taxon>Metazoa</taxon>
        <taxon>Ecdysozoa</taxon>
        <taxon>Arthropoda</taxon>
        <taxon>Hexapoda</taxon>
        <taxon>Insecta</taxon>
        <taxon>Pterygota</taxon>
        <taxon>Neoptera</taxon>
        <taxon>Polyneoptera</taxon>
        <taxon>Phasmatodea</taxon>
        <taxon>Timematodea</taxon>
        <taxon>Timematoidea</taxon>
        <taxon>Timematidae</taxon>
        <taxon>Timema</taxon>
    </lineage>
</organism>
<evidence type="ECO:0000313" key="2">
    <source>
        <dbReference type="EMBL" id="CAD7427576.1"/>
    </source>
</evidence>